<dbReference type="Gene3D" id="3.40.50.300">
    <property type="entry name" value="P-loop containing nucleotide triphosphate hydrolases"/>
    <property type="match status" value="1"/>
</dbReference>
<dbReference type="PANTHER" id="PTHR22683">
    <property type="entry name" value="SPORULATION PROTEIN RELATED"/>
    <property type="match status" value="1"/>
</dbReference>
<dbReference type="RefSeq" id="WP_067776493.1">
    <property type="nucleotide sequence ID" value="NZ_LIGX01000028.1"/>
</dbReference>
<dbReference type="SMART" id="SM00382">
    <property type="entry name" value="AAA"/>
    <property type="match status" value="1"/>
</dbReference>
<keyword evidence="7" id="KW-0159">Chromosome partition</keyword>
<dbReference type="InterPro" id="IPR003593">
    <property type="entry name" value="AAA+_ATPase"/>
</dbReference>
<evidence type="ECO:0000256" key="6">
    <source>
        <dbReference type="ARBA" id="ARBA00022741"/>
    </source>
</evidence>
<feature type="transmembrane region" description="Helical" evidence="16">
    <location>
        <begin position="80"/>
        <end position="102"/>
    </location>
</feature>
<keyword evidence="4" id="KW-0132">Cell division</keyword>
<dbReference type="SUPFAM" id="SSF52540">
    <property type="entry name" value="P-loop containing nucleoside triphosphate hydrolases"/>
    <property type="match status" value="1"/>
</dbReference>
<dbReference type="GO" id="GO:0007059">
    <property type="term" value="P:chromosome segregation"/>
    <property type="evidence" value="ECO:0007669"/>
    <property type="project" value="UniProtKB-KW"/>
</dbReference>
<dbReference type="GO" id="GO:0003677">
    <property type="term" value="F:DNA binding"/>
    <property type="evidence" value="ECO:0007669"/>
    <property type="project" value="UniProtKB-KW"/>
</dbReference>
<feature type="transmembrane region" description="Helical" evidence="16">
    <location>
        <begin position="114"/>
        <end position="135"/>
    </location>
</feature>
<organism evidence="18 19">
    <name type="scientific">Akkermansia glycaniphila</name>
    <dbReference type="NCBI Taxonomy" id="1679444"/>
    <lineage>
        <taxon>Bacteria</taxon>
        <taxon>Pseudomonadati</taxon>
        <taxon>Verrucomicrobiota</taxon>
        <taxon>Verrucomicrobiia</taxon>
        <taxon>Verrucomicrobiales</taxon>
        <taxon>Akkermansiaceae</taxon>
        <taxon>Akkermansia</taxon>
    </lineage>
</organism>
<dbReference type="Proteomes" id="UP000176204">
    <property type="component" value="Chromosome I"/>
</dbReference>
<evidence type="ECO:0000256" key="4">
    <source>
        <dbReference type="ARBA" id="ARBA00022618"/>
    </source>
</evidence>
<dbReference type="InterPro" id="IPR036390">
    <property type="entry name" value="WH_DNA-bd_sf"/>
</dbReference>
<dbReference type="GO" id="GO:0005524">
    <property type="term" value="F:ATP binding"/>
    <property type="evidence" value="ECO:0007669"/>
    <property type="project" value="UniProtKB-UniRule"/>
</dbReference>
<evidence type="ECO:0000256" key="12">
    <source>
        <dbReference type="ARBA" id="ARBA00023306"/>
    </source>
</evidence>
<comment type="similarity">
    <text evidence="2">Belongs to the FtsK/SpoIIIE/SftA family.</text>
</comment>
<evidence type="ECO:0000256" key="16">
    <source>
        <dbReference type="SAM" id="Phobius"/>
    </source>
</evidence>
<dbReference type="InterPro" id="IPR025199">
    <property type="entry name" value="FtsK_4TM"/>
</dbReference>
<reference evidence="19" key="1">
    <citation type="submission" date="2016-09" db="EMBL/GenBank/DDBJ databases">
        <authorList>
            <person name="Koehorst J."/>
        </authorList>
    </citation>
    <scope>NUCLEOTIDE SEQUENCE [LARGE SCALE GENOMIC DNA]</scope>
</reference>
<feature type="region of interest" description="Disordered" evidence="15">
    <location>
        <begin position="226"/>
        <end position="271"/>
    </location>
</feature>
<evidence type="ECO:0000256" key="3">
    <source>
        <dbReference type="ARBA" id="ARBA00022475"/>
    </source>
</evidence>
<dbReference type="Pfam" id="PF01580">
    <property type="entry name" value="FtsK_SpoIIIE"/>
    <property type="match status" value="1"/>
</dbReference>
<feature type="transmembrane region" description="Helical" evidence="16">
    <location>
        <begin position="155"/>
        <end position="186"/>
    </location>
</feature>
<dbReference type="Pfam" id="PF17854">
    <property type="entry name" value="FtsK_alpha"/>
    <property type="match status" value="1"/>
</dbReference>
<feature type="compositionally biased region" description="Acidic residues" evidence="15">
    <location>
        <begin position="603"/>
        <end position="626"/>
    </location>
</feature>
<dbReference type="SMART" id="SM00843">
    <property type="entry name" value="Ftsk_gamma"/>
    <property type="match status" value="1"/>
</dbReference>
<evidence type="ECO:0000256" key="5">
    <source>
        <dbReference type="ARBA" id="ARBA00022692"/>
    </source>
</evidence>
<dbReference type="EMBL" id="LT629973">
    <property type="protein sequence ID" value="SEH76099.1"/>
    <property type="molecule type" value="Genomic_DNA"/>
</dbReference>
<keyword evidence="5 16" id="KW-0812">Transmembrane</keyword>
<dbReference type="InterPro" id="IPR041027">
    <property type="entry name" value="FtsK_alpha"/>
</dbReference>
<accession>A0A1C7PB98</accession>
<evidence type="ECO:0000256" key="11">
    <source>
        <dbReference type="ARBA" id="ARBA00023136"/>
    </source>
</evidence>
<dbReference type="KEGG" id="agl:PYTT_0520"/>
<protein>
    <submittedName>
        <fullName evidence="18">4tm region of dna translocase ftsk/spoiiie</fullName>
    </submittedName>
</protein>
<dbReference type="Gene3D" id="1.10.10.10">
    <property type="entry name" value="Winged helix-like DNA-binding domain superfamily/Winged helix DNA-binding domain"/>
    <property type="match status" value="1"/>
</dbReference>
<evidence type="ECO:0000256" key="15">
    <source>
        <dbReference type="SAM" id="MobiDB-lite"/>
    </source>
</evidence>
<keyword evidence="8 14" id="KW-0067">ATP-binding</keyword>
<evidence type="ECO:0000256" key="2">
    <source>
        <dbReference type="ARBA" id="ARBA00006474"/>
    </source>
</evidence>
<dbReference type="PATRIC" id="fig|1679444.3.peg.841"/>
<dbReference type="InterPro" id="IPR002543">
    <property type="entry name" value="FtsK_dom"/>
</dbReference>
<keyword evidence="6 14" id="KW-0547">Nucleotide-binding</keyword>
<sequence length="848" mass="93558">MASKRDREKTVRQEEAAAPVPAWHGKAYGALIAAGGLMLLLSLATFRLNEVGWTALNAKAEVVASNTNFFGFFGRYLAALSYWCFGAASWMAAACLVWLGCYKIVHHGEIRLRMWIAFGCAVLSACMMLSVQPWVLSAWAAEHQLYGPGGALGHLFGHCFISQVMGMGGSLILCVFAYLVSLVYVLGTTPLAAGRVLWHDFRQWLKAACERRRARKEAKAVLMREREEENARRALETGDLQSATEPLSTPSRKAAVSRRTRQSGDPLDDLEKKVEEEIVAMTEPGFLPLSVKNPEPQIIDASRTRPPRPVLTLRSDDGAAADAAMDAYALPSLEILHYEESAGEQTEDDRALLLENQQIIVETLLSFGVEVAAGNITKGPTITRYEIYPSKGLRVNRITSLEKDIARATKAERINILAPIPGRDTIGIEIANSKKIAVALRELLQDDEFLSPKKRIPVALGKDVYGRTVIGDLAAMPHLLVAGATGSGKSVCINSMITSMLYKFKPDELRLILVDPKVVEMQPYRKLPHLIVPVVTDPKKVIGALRWAVNEMERRYRMFAEVGVRNFESFNARPKDEPVEEESEEPEEPDFELADRIARELESQDDDTMPEDEDDGQDELDLDAGDEMPDRIPYIVIIIDELADLMMVVKEDLENYIARLTQKARAAGIHLIVATQTPRSDVVTGMIKANIPSRIAFQVSSALDSRIILDSSGAEKLVGKGDLLYLPPGSAKLERAQGAFVSDEEVEKIVKHCATQAKQSFHEEVQQSMESDGGDGSSGGDSIDAQDAELLQRCIEIVIVERKASTSLLQRRLRIGYGKAARMLELMEQRGIVAPSDGANRPREVLVD</sequence>
<feature type="compositionally biased region" description="Basic and acidic residues" evidence="15">
    <location>
        <begin position="226"/>
        <end position="236"/>
    </location>
</feature>
<dbReference type="GO" id="GO:0051301">
    <property type="term" value="P:cell division"/>
    <property type="evidence" value="ECO:0007669"/>
    <property type="project" value="UniProtKB-KW"/>
</dbReference>
<dbReference type="Gene3D" id="3.30.980.40">
    <property type="match status" value="1"/>
</dbReference>
<name>A0A1C7PB98_9BACT</name>
<evidence type="ECO:0000256" key="10">
    <source>
        <dbReference type="ARBA" id="ARBA00023125"/>
    </source>
</evidence>
<evidence type="ECO:0000256" key="14">
    <source>
        <dbReference type="PROSITE-ProRule" id="PRU00289"/>
    </source>
</evidence>
<evidence type="ECO:0000256" key="9">
    <source>
        <dbReference type="ARBA" id="ARBA00022989"/>
    </source>
</evidence>
<dbReference type="Pfam" id="PF09397">
    <property type="entry name" value="FtsK_gamma"/>
    <property type="match status" value="1"/>
</dbReference>
<dbReference type="STRING" id="1679444.PYTT_0520"/>
<dbReference type="InterPro" id="IPR050206">
    <property type="entry name" value="FtsK/SpoIIIE/SftA"/>
</dbReference>
<dbReference type="InterPro" id="IPR027417">
    <property type="entry name" value="P-loop_NTPase"/>
</dbReference>
<proteinExistence type="inferred from homology"/>
<keyword evidence="19" id="KW-1185">Reference proteome</keyword>
<keyword evidence="9 16" id="KW-1133">Transmembrane helix</keyword>
<feature type="compositionally biased region" description="Polar residues" evidence="15">
    <location>
        <begin position="239"/>
        <end position="251"/>
    </location>
</feature>
<dbReference type="OrthoDB" id="9807790at2"/>
<evidence type="ECO:0000256" key="13">
    <source>
        <dbReference type="ARBA" id="ARBA00025923"/>
    </source>
</evidence>
<evidence type="ECO:0000256" key="7">
    <source>
        <dbReference type="ARBA" id="ARBA00022829"/>
    </source>
</evidence>
<feature type="compositionally biased region" description="Acidic residues" evidence="15">
    <location>
        <begin position="578"/>
        <end position="591"/>
    </location>
</feature>
<keyword evidence="12" id="KW-0131">Cell cycle</keyword>
<keyword evidence="3" id="KW-1003">Cell membrane</keyword>
<feature type="transmembrane region" description="Helical" evidence="16">
    <location>
        <begin position="27"/>
        <end position="46"/>
    </location>
</feature>
<evidence type="ECO:0000313" key="19">
    <source>
        <dbReference type="Proteomes" id="UP000176204"/>
    </source>
</evidence>
<evidence type="ECO:0000256" key="1">
    <source>
        <dbReference type="ARBA" id="ARBA00004651"/>
    </source>
</evidence>
<dbReference type="PROSITE" id="PS50901">
    <property type="entry name" value="FTSK"/>
    <property type="match status" value="1"/>
</dbReference>
<keyword evidence="10" id="KW-0238">DNA-binding</keyword>
<comment type="subcellular location">
    <subcellularLocation>
        <location evidence="1">Cell membrane</location>
        <topology evidence="1">Multi-pass membrane protein</topology>
    </subcellularLocation>
</comment>
<comment type="subunit">
    <text evidence="13">Homohexamer. Forms a ring that surrounds DNA.</text>
</comment>
<dbReference type="InterPro" id="IPR018541">
    <property type="entry name" value="Ftsk_gamma"/>
</dbReference>
<evidence type="ECO:0000256" key="8">
    <source>
        <dbReference type="ARBA" id="ARBA00022840"/>
    </source>
</evidence>
<dbReference type="GO" id="GO:0005886">
    <property type="term" value="C:plasma membrane"/>
    <property type="evidence" value="ECO:0007669"/>
    <property type="project" value="UniProtKB-SubCell"/>
</dbReference>
<evidence type="ECO:0000313" key="18">
    <source>
        <dbReference type="EMBL" id="SEH76099.1"/>
    </source>
</evidence>
<feature type="region of interest" description="Disordered" evidence="15">
    <location>
        <begin position="760"/>
        <end position="783"/>
    </location>
</feature>
<gene>
    <name evidence="18" type="ORF">PYTT_0520</name>
</gene>
<dbReference type="Pfam" id="PF13491">
    <property type="entry name" value="FtsK_4TM"/>
    <property type="match status" value="1"/>
</dbReference>
<evidence type="ECO:0000259" key="17">
    <source>
        <dbReference type="PROSITE" id="PS50901"/>
    </source>
</evidence>
<feature type="domain" description="FtsK" evidence="17">
    <location>
        <begin position="466"/>
        <end position="706"/>
    </location>
</feature>
<dbReference type="SUPFAM" id="SSF46785">
    <property type="entry name" value="Winged helix' DNA-binding domain"/>
    <property type="match status" value="1"/>
</dbReference>
<dbReference type="AlphaFoldDB" id="A0A1C7PB98"/>
<feature type="binding site" evidence="14">
    <location>
        <begin position="483"/>
        <end position="490"/>
    </location>
    <ligand>
        <name>ATP</name>
        <dbReference type="ChEBI" id="CHEBI:30616"/>
    </ligand>
</feature>
<dbReference type="InterPro" id="IPR036388">
    <property type="entry name" value="WH-like_DNA-bd_sf"/>
</dbReference>
<feature type="region of interest" description="Disordered" evidence="15">
    <location>
        <begin position="602"/>
        <end position="626"/>
    </location>
</feature>
<dbReference type="PANTHER" id="PTHR22683:SF41">
    <property type="entry name" value="DNA TRANSLOCASE FTSK"/>
    <property type="match status" value="1"/>
</dbReference>
<feature type="region of interest" description="Disordered" evidence="15">
    <location>
        <begin position="572"/>
        <end position="591"/>
    </location>
</feature>
<keyword evidence="11 16" id="KW-0472">Membrane</keyword>